<evidence type="ECO:0000313" key="3">
    <source>
        <dbReference type="EnsemblMetazoa" id="ASTEI01178-PA"/>
    </source>
</evidence>
<keyword evidence="4" id="KW-1185">Reference proteome</keyword>
<dbReference type="VEuPathDB" id="VectorBase:ASTEI01178"/>
<dbReference type="RefSeq" id="XP_035902739.1">
    <property type="nucleotide sequence ID" value="XM_036046846.1"/>
</dbReference>
<feature type="region of interest" description="Disordered" evidence="1">
    <location>
        <begin position="343"/>
        <end position="366"/>
    </location>
</feature>
<feature type="compositionally biased region" description="Basic and acidic residues" evidence="1">
    <location>
        <begin position="347"/>
        <end position="361"/>
    </location>
</feature>
<dbReference type="VEuPathDB" id="VectorBase:ASTE007114"/>
<feature type="compositionally biased region" description="Polar residues" evidence="1">
    <location>
        <begin position="225"/>
        <end position="240"/>
    </location>
</feature>
<feature type="region of interest" description="Disordered" evidence="1">
    <location>
        <begin position="219"/>
        <end position="240"/>
    </location>
</feature>
<proteinExistence type="predicted"/>
<dbReference type="Proteomes" id="UP000076408">
    <property type="component" value="Unassembled WGS sequence"/>
</dbReference>
<keyword evidence="2" id="KW-0732">Signal</keyword>
<evidence type="ECO:0000313" key="4">
    <source>
        <dbReference type="Proteomes" id="UP000076408"/>
    </source>
</evidence>
<dbReference type="EnsemblMetazoa" id="ASTEI01178-RA">
    <property type="protein sequence ID" value="ASTEI01178-PA"/>
    <property type="gene ID" value="ASTEI01178"/>
</dbReference>
<evidence type="ECO:0000256" key="2">
    <source>
        <dbReference type="SAM" id="SignalP"/>
    </source>
</evidence>
<dbReference type="OMA" id="YERTHRQ"/>
<feature type="compositionally biased region" description="Low complexity" evidence="1">
    <location>
        <begin position="279"/>
        <end position="298"/>
    </location>
</feature>
<reference evidence="4" key="1">
    <citation type="journal article" date="2014" name="Genome Biol.">
        <title>Genome analysis of a major urban malaria vector mosquito, Anopheles stephensi.</title>
        <authorList>
            <person name="Jiang X."/>
            <person name="Peery A."/>
            <person name="Hall A.B."/>
            <person name="Sharma A."/>
            <person name="Chen X.G."/>
            <person name="Waterhouse R.M."/>
            <person name="Komissarov A."/>
            <person name="Riehle M.M."/>
            <person name="Shouche Y."/>
            <person name="Sharakhova M.V."/>
            <person name="Lawson D."/>
            <person name="Pakpour N."/>
            <person name="Arensburger P."/>
            <person name="Davidson V.L."/>
            <person name="Eiglmeier K."/>
            <person name="Emrich S."/>
            <person name="George P."/>
            <person name="Kennedy R.C."/>
            <person name="Mane S.P."/>
            <person name="Maslen G."/>
            <person name="Oringanje C."/>
            <person name="Qi Y."/>
            <person name="Settlage R."/>
            <person name="Tojo M."/>
            <person name="Tubio J.M."/>
            <person name="Unger M.F."/>
            <person name="Wang B."/>
            <person name="Vernick K.D."/>
            <person name="Ribeiro J.M."/>
            <person name="James A.A."/>
            <person name="Michel K."/>
            <person name="Riehle M.A."/>
            <person name="Luckhart S."/>
            <person name="Sharakhov I.V."/>
            <person name="Tu Z."/>
        </authorList>
    </citation>
    <scope>NUCLEOTIDE SEQUENCE [LARGE SCALE GENOMIC DNA]</scope>
    <source>
        <strain evidence="4">Indian</strain>
    </source>
</reference>
<evidence type="ECO:0000256" key="1">
    <source>
        <dbReference type="SAM" id="MobiDB-lite"/>
    </source>
</evidence>
<name>A0A182XY92_ANOST</name>
<feature type="signal peptide" evidence="2">
    <location>
        <begin position="1"/>
        <end position="19"/>
    </location>
</feature>
<dbReference type="VEuPathDB" id="VectorBase:ASTEI20_033384"/>
<feature type="region of interest" description="Disordered" evidence="1">
    <location>
        <begin position="116"/>
        <end position="190"/>
    </location>
</feature>
<dbReference type="GeneID" id="118507780"/>
<feature type="chain" id="PRO_5043713803" evidence="2">
    <location>
        <begin position="20"/>
        <end position="414"/>
    </location>
</feature>
<feature type="region of interest" description="Disordered" evidence="1">
    <location>
        <begin position="275"/>
        <end position="319"/>
    </location>
</feature>
<dbReference type="AlphaFoldDB" id="A0A182XY92"/>
<feature type="compositionally biased region" description="Acidic residues" evidence="1">
    <location>
        <begin position="131"/>
        <end position="147"/>
    </location>
</feature>
<sequence>MKFLLVTAVICSALALTLGVPVPAANPDPAPEPAAQPKTDIELMKIPLDGDKELDVITLVNSEDQKINERNKRTIGILRELFPTISQILDQKIQMITSYLFRTIGPILLRSGLGLSGGGAGDTNNNRGSSSDDDDDDFDFDDDDDDSGKDSKPKVSISLPTFPPSDDDDEKETTAAPSLRLGEDEDKNEVRKRATVTLTATEPSNDRIDLLAFGEVASTGAPDAGTTTQAPNPTTGATETNLITTNENANTLDTLDLAGLSDTLNAIRVARATSEEKAASSNDQNAAESSANSSSLDELTLDSEGNDEDRNKRFLSFGGSSGGGGGSGNFLFDIIRLVSGSSGTEQSDEKAHSPDDHDLGKGDGYTEGIPGPVTRLFVLANRGLSNLIQDLILRIAQTSERVVNFKARLITSLI</sequence>
<organism evidence="3 4">
    <name type="scientific">Anopheles stephensi</name>
    <name type="common">Indo-Pakistan malaria mosquito</name>
    <dbReference type="NCBI Taxonomy" id="30069"/>
    <lineage>
        <taxon>Eukaryota</taxon>
        <taxon>Metazoa</taxon>
        <taxon>Ecdysozoa</taxon>
        <taxon>Arthropoda</taxon>
        <taxon>Hexapoda</taxon>
        <taxon>Insecta</taxon>
        <taxon>Pterygota</taxon>
        <taxon>Neoptera</taxon>
        <taxon>Endopterygota</taxon>
        <taxon>Diptera</taxon>
        <taxon>Nematocera</taxon>
        <taxon>Culicoidea</taxon>
        <taxon>Culicidae</taxon>
        <taxon>Anophelinae</taxon>
        <taxon>Anopheles</taxon>
    </lineage>
</organism>
<accession>A0A182XY92</accession>
<reference evidence="3" key="2">
    <citation type="submission" date="2020-05" db="UniProtKB">
        <authorList>
            <consortium name="EnsemblMetazoa"/>
        </authorList>
    </citation>
    <scope>IDENTIFICATION</scope>
    <source>
        <strain evidence="3">Indian</strain>
    </source>
</reference>
<protein>
    <submittedName>
        <fullName evidence="3">Uncharacterized protein</fullName>
    </submittedName>
</protein>